<comment type="similarity">
    <text evidence="3">Belongs to the CotF family.</text>
</comment>
<dbReference type="EMBL" id="FOYM01000015">
    <property type="protein sequence ID" value="SFR07687.1"/>
    <property type="molecule type" value="Genomic_DNA"/>
</dbReference>
<protein>
    <submittedName>
        <fullName evidence="4">Coat F domain-containing protein</fullName>
    </submittedName>
</protein>
<comment type="subcellular location">
    <subcellularLocation>
        <location evidence="2">Spore coat</location>
    </subcellularLocation>
</comment>
<evidence type="ECO:0000313" key="5">
    <source>
        <dbReference type="Proteomes" id="UP000199584"/>
    </source>
</evidence>
<dbReference type="Pfam" id="PF07875">
    <property type="entry name" value="Coat_F"/>
    <property type="match status" value="1"/>
</dbReference>
<evidence type="ECO:0000256" key="1">
    <source>
        <dbReference type="ARBA" id="ARBA00022969"/>
    </source>
</evidence>
<dbReference type="PANTHER" id="PTHR39183:SF1">
    <property type="entry name" value="SPORE COAT PROTEIN F-LIKE PROTEIN YHCQ"/>
    <property type="match status" value="1"/>
</dbReference>
<dbReference type="RefSeq" id="WP_220427521.1">
    <property type="nucleotide sequence ID" value="NZ_FOYM01000015.1"/>
</dbReference>
<evidence type="ECO:0000256" key="3">
    <source>
        <dbReference type="ARBA" id="ARBA00024344"/>
    </source>
</evidence>
<evidence type="ECO:0000256" key="2">
    <source>
        <dbReference type="ARBA" id="ARBA00024325"/>
    </source>
</evidence>
<dbReference type="STRING" id="39060.SAMN05660706_1157"/>
<organism evidence="4 5">
    <name type="scientific">Desulfoscipio geothermicus DSM 3669</name>
    <dbReference type="NCBI Taxonomy" id="1121426"/>
    <lineage>
        <taxon>Bacteria</taxon>
        <taxon>Bacillati</taxon>
        <taxon>Bacillota</taxon>
        <taxon>Clostridia</taxon>
        <taxon>Eubacteriales</taxon>
        <taxon>Desulfallaceae</taxon>
        <taxon>Desulfoscipio</taxon>
    </lineage>
</organism>
<keyword evidence="5" id="KW-1185">Reference proteome</keyword>
<dbReference type="Proteomes" id="UP000199584">
    <property type="component" value="Unassembled WGS sequence"/>
</dbReference>
<evidence type="ECO:0000313" key="4">
    <source>
        <dbReference type="EMBL" id="SFR07687.1"/>
    </source>
</evidence>
<gene>
    <name evidence="4" type="ORF">SAMN05660706_1157</name>
</gene>
<dbReference type="InterPro" id="IPR012347">
    <property type="entry name" value="Ferritin-like"/>
</dbReference>
<proteinExistence type="inferred from homology"/>
<dbReference type="InterPro" id="IPR012851">
    <property type="entry name" value="Spore_coat_CotF-like"/>
</dbReference>
<reference evidence="5" key="1">
    <citation type="submission" date="2016-10" db="EMBL/GenBank/DDBJ databases">
        <authorList>
            <person name="Varghese N."/>
            <person name="Submissions S."/>
        </authorList>
    </citation>
    <scope>NUCLEOTIDE SEQUENCE [LARGE SCALE GENOMIC DNA]</scope>
    <source>
        <strain evidence="5">DSM 3669</strain>
    </source>
</reference>
<dbReference type="GO" id="GO:0030435">
    <property type="term" value="P:sporulation resulting in formation of a cellular spore"/>
    <property type="evidence" value="ECO:0007669"/>
    <property type="project" value="UniProtKB-KW"/>
</dbReference>
<accession>A0A1I6DQP3</accession>
<dbReference type="AlphaFoldDB" id="A0A1I6DQP3"/>
<keyword evidence="1" id="KW-0749">Sporulation</keyword>
<dbReference type="Gene3D" id="1.20.1260.10">
    <property type="match status" value="1"/>
</dbReference>
<dbReference type="PANTHER" id="PTHR39183">
    <property type="entry name" value="SPORE COAT PROTEIN F-LIKE PROTEIN YHCQ"/>
    <property type="match status" value="1"/>
</dbReference>
<name>A0A1I6DQP3_9FIRM</name>
<sequence>MKTGTREAMVLSEVLRSNACMIDHYNLYMTGCQDQQLRTILDRQQRHTLDSFQRLIQMMQSHGLDTSNIPLPTTMSVTAGGAQTTTGAAQYGTQWTGRQYGQQTGTTSYSAQYTAGSPAVGTQMTAGQPGTQAPTFNDRTISEGALLFHKSGAEINTRAALESSEPHIRNALTNMARNCIEMSYELYNYMSQRGWYQLPTTPQNFVTHSPTQQQYPPQ</sequence>